<keyword evidence="6 8" id="KW-1133">Transmembrane helix</keyword>
<dbReference type="InterPro" id="IPR035906">
    <property type="entry name" value="MetI-like_sf"/>
</dbReference>
<dbReference type="Proteomes" id="UP000184476">
    <property type="component" value="Unassembled WGS sequence"/>
</dbReference>
<dbReference type="AlphaFoldDB" id="A0A1M4SPH7"/>
<keyword evidence="3 8" id="KW-0813">Transport</keyword>
<feature type="transmembrane region" description="Helical" evidence="8">
    <location>
        <begin position="94"/>
        <end position="117"/>
    </location>
</feature>
<organism evidence="10 11">
    <name type="scientific">Seinonella peptonophila</name>
    <dbReference type="NCBI Taxonomy" id="112248"/>
    <lineage>
        <taxon>Bacteria</taxon>
        <taxon>Bacillati</taxon>
        <taxon>Bacillota</taxon>
        <taxon>Bacilli</taxon>
        <taxon>Bacillales</taxon>
        <taxon>Thermoactinomycetaceae</taxon>
        <taxon>Seinonella</taxon>
    </lineage>
</organism>
<evidence type="ECO:0000259" key="9">
    <source>
        <dbReference type="PROSITE" id="PS50928"/>
    </source>
</evidence>
<evidence type="ECO:0000256" key="5">
    <source>
        <dbReference type="ARBA" id="ARBA00022692"/>
    </source>
</evidence>
<evidence type="ECO:0000256" key="7">
    <source>
        <dbReference type="ARBA" id="ARBA00023136"/>
    </source>
</evidence>
<evidence type="ECO:0000313" key="11">
    <source>
        <dbReference type="Proteomes" id="UP000184476"/>
    </source>
</evidence>
<keyword evidence="11" id="KW-1185">Reference proteome</keyword>
<dbReference type="GO" id="GO:0005886">
    <property type="term" value="C:plasma membrane"/>
    <property type="evidence" value="ECO:0007669"/>
    <property type="project" value="UniProtKB-SubCell"/>
</dbReference>
<name>A0A1M4SPH7_9BACL</name>
<dbReference type="STRING" id="112248.SAMN05444392_10174"/>
<dbReference type="InterPro" id="IPR000515">
    <property type="entry name" value="MetI-like"/>
</dbReference>
<evidence type="ECO:0000256" key="4">
    <source>
        <dbReference type="ARBA" id="ARBA00022475"/>
    </source>
</evidence>
<dbReference type="RefSeq" id="WP_073150183.1">
    <property type="nucleotide sequence ID" value="NZ_FQVL01000001.1"/>
</dbReference>
<dbReference type="PANTHER" id="PTHR42929">
    <property type="entry name" value="INNER MEMBRANE ABC TRANSPORTER PERMEASE PROTEIN YDCU-RELATED-RELATED"/>
    <property type="match status" value="1"/>
</dbReference>
<feature type="transmembrane region" description="Helical" evidence="8">
    <location>
        <begin position="7"/>
        <end position="28"/>
    </location>
</feature>
<evidence type="ECO:0000256" key="8">
    <source>
        <dbReference type="RuleBase" id="RU363032"/>
    </source>
</evidence>
<dbReference type="Pfam" id="PF00528">
    <property type="entry name" value="BPD_transp_1"/>
    <property type="match status" value="1"/>
</dbReference>
<accession>A0A1M4SPH7</accession>
<reference evidence="10 11" key="1">
    <citation type="submission" date="2016-11" db="EMBL/GenBank/DDBJ databases">
        <authorList>
            <person name="Jaros S."/>
            <person name="Januszkiewicz K."/>
            <person name="Wedrychowicz H."/>
        </authorList>
    </citation>
    <scope>NUCLEOTIDE SEQUENCE [LARGE SCALE GENOMIC DNA]</scope>
    <source>
        <strain evidence="10 11">DSM 44666</strain>
    </source>
</reference>
<keyword evidence="7 8" id="KW-0472">Membrane</keyword>
<evidence type="ECO:0000313" key="10">
    <source>
        <dbReference type="EMBL" id="SHE34069.1"/>
    </source>
</evidence>
<feature type="transmembrane region" description="Helical" evidence="8">
    <location>
        <begin position="244"/>
        <end position="266"/>
    </location>
</feature>
<protein>
    <submittedName>
        <fullName evidence="10">Putative spermidine/putrescine transport system permease protein/spermidine/putrescine transport system permease protein</fullName>
    </submittedName>
</protein>
<dbReference type="EMBL" id="FQVL01000001">
    <property type="protein sequence ID" value="SHE34069.1"/>
    <property type="molecule type" value="Genomic_DNA"/>
</dbReference>
<comment type="similarity">
    <text evidence="2">Belongs to the binding-protein-dependent transport system permease family. CysTW subfamily.</text>
</comment>
<sequence>MNRMTRLYTGMGFIAILYLFCFFLYPLLKVFYTSLWINDQFTFDNYIKILTTSIYTQVLMKTLSVAVISTVIALGLGYLMAYFIVTRRPERQGIWLLIVVSSMFMSLTVRLYGWLIILGENSPILKALTSLFGKIQLLFSEKAIVVGIVHFILPFVTLTIYTSLKKIEPSLLEASNMLGASPLRTFWRITFPLSLPGIYAGGSIAFALSASTFLVPIMLGGGPKNYLIANIAYDLIVTVGNLDMGAALSFVLFVMVILILSIFNLLERRGQHAPRKMD</sequence>
<dbReference type="PANTHER" id="PTHR42929:SF5">
    <property type="entry name" value="ABC TRANSPORTER PERMEASE PROTEIN"/>
    <property type="match status" value="1"/>
</dbReference>
<evidence type="ECO:0000256" key="6">
    <source>
        <dbReference type="ARBA" id="ARBA00022989"/>
    </source>
</evidence>
<keyword evidence="4" id="KW-1003">Cell membrane</keyword>
<dbReference type="PROSITE" id="PS50928">
    <property type="entry name" value="ABC_TM1"/>
    <property type="match status" value="1"/>
</dbReference>
<gene>
    <name evidence="10" type="ORF">SAMN05444392_10174</name>
</gene>
<evidence type="ECO:0000256" key="3">
    <source>
        <dbReference type="ARBA" id="ARBA00022448"/>
    </source>
</evidence>
<feature type="transmembrane region" description="Helical" evidence="8">
    <location>
        <begin position="63"/>
        <end position="85"/>
    </location>
</feature>
<keyword evidence="5 8" id="KW-0812">Transmembrane</keyword>
<dbReference type="CDD" id="cd06261">
    <property type="entry name" value="TM_PBP2"/>
    <property type="match status" value="1"/>
</dbReference>
<evidence type="ECO:0000256" key="2">
    <source>
        <dbReference type="ARBA" id="ARBA00007069"/>
    </source>
</evidence>
<feature type="domain" description="ABC transmembrane type-1" evidence="9">
    <location>
        <begin position="59"/>
        <end position="263"/>
    </location>
</feature>
<dbReference type="SUPFAM" id="SSF161098">
    <property type="entry name" value="MetI-like"/>
    <property type="match status" value="1"/>
</dbReference>
<dbReference type="Gene3D" id="1.10.3720.10">
    <property type="entry name" value="MetI-like"/>
    <property type="match status" value="1"/>
</dbReference>
<comment type="subcellular location">
    <subcellularLocation>
        <location evidence="1 8">Cell membrane</location>
        <topology evidence="1 8">Multi-pass membrane protein</topology>
    </subcellularLocation>
</comment>
<dbReference type="GO" id="GO:0055085">
    <property type="term" value="P:transmembrane transport"/>
    <property type="evidence" value="ECO:0007669"/>
    <property type="project" value="InterPro"/>
</dbReference>
<feature type="transmembrane region" description="Helical" evidence="8">
    <location>
        <begin position="137"/>
        <end position="161"/>
    </location>
</feature>
<proteinExistence type="inferred from homology"/>
<evidence type="ECO:0000256" key="1">
    <source>
        <dbReference type="ARBA" id="ARBA00004651"/>
    </source>
</evidence>